<keyword evidence="3" id="KW-1185">Reference proteome</keyword>
<name>A0A9Q3FS68_9BASI</name>
<organism evidence="2 3">
    <name type="scientific">Austropuccinia psidii MF-1</name>
    <dbReference type="NCBI Taxonomy" id="1389203"/>
    <lineage>
        <taxon>Eukaryota</taxon>
        <taxon>Fungi</taxon>
        <taxon>Dikarya</taxon>
        <taxon>Basidiomycota</taxon>
        <taxon>Pucciniomycotina</taxon>
        <taxon>Pucciniomycetes</taxon>
        <taxon>Pucciniales</taxon>
        <taxon>Sphaerophragmiaceae</taxon>
        <taxon>Austropuccinia</taxon>
    </lineage>
</organism>
<evidence type="ECO:0000313" key="3">
    <source>
        <dbReference type="Proteomes" id="UP000765509"/>
    </source>
</evidence>
<gene>
    <name evidence="2" type="ORF">O181_083352</name>
</gene>
<comment type="caution">
    <text evidence="2">The sequence shown here is derived from an EMBL/GenBank/DDBJ whole genome shotgun (WGS) entry which is preliminary data.</text>
</comment>
<dbReference type="AlphaFoldDB" id="A0A9Q3FS68"/>
<protein>
    <submittedName>
        <fullName evidence="2">Uncharacterized protein</fullName>
    </submittedName>
</protein>
<evidence type="ECO:0000256" key="1">
    <source>
        <dbReference type="SAM" id="MobiDB-lite"/>
    </source>
</evidence>
<dbReference type="Proteomes" id="UP000765509">
    <property type="component" value="Unassembled WGS sequence"/>
</dbReference>
<reference evidence="2" key="1">
    <citation type="submission" date="2021-03" db="EMBL/GenBank/DDBJ databases">
        <title>Draft genome sequence of rust myrtle Austropuccinia psidii MF-1, a brazilian biotype.</title>
        <authorList>
            <person name="Quecine M.C."/>
            <person name="Pachon D.M.R."/>
            <person name="Bonatelli M.L."/>
            <person name="Correr F.H."/>
            <person name="Franceschini L.M."/>
            <person name="Leite T.F."/>
            <person name="Margarido G.R.A."/>
            <person name="Almeida C.A."/>
            <person name="Ferrarezi J.A."/>
            <person name="Labate C.A."/>
        </authorList>
    </citation>
    <scope>NUCLEOTIDE SEQUENCE</scope>
    <source>
        <strain evidence="2">MF-1</strain>
    </source>
</reference>
<dbReference type="EMBL" id="AVOT02048410">
    <property type="protein sequence ID" value="MBW0543637.1"/>
    <property type="molecule type" value="Genomic_DNA"/>
</dbReference>
<evidence type="ECO:0000313" key="2">
    <source>
        <dbReference type="EMBL" id="MBW0543637.1"/>
    </source>
</evidence>
<accession>A0A9Q3FS68</accession>
<sequence length="134" mass="15815">MKAMEPARDSLSPALEYLENYHLHYNYEDIYSSSLKDTDTIKINSSQSQNKSKNKKLSNAVESGPKCIQLPKLETKPKNTRGHIRKIFFIKRPQIYVKRTKKKDKMKPNEINQNKEIQMLEIEEKTYLKLKELN</sequence>
<proteinExistence type="predicted"/>
<feature type="region of interest" description="Disordered" evidence="1">
    <location>
        <begin position="43"/>
        <end position="63"/>
    </location>
</feature>